<dbReference type="InterPro" id="IPR036396">
    <property type="entry name" value="Cyt_P450_sf"/>
</dbReference>
<evidence type="ECO:0000313" key="9">
    <source>
        <dbReference type="Proteomes" id="UP000001351"/>
    </source>
</evidence>
<evidence type="ECO:0000256" key="7">
    <source>
        <dbReference type="RuleBase" id="RU000461"/>
    </source>
</evidence>
<comment type="similarity">
    <text evidence="1 7">Belongs to the cytochrome P450 family.</text>
</comment>
<dbReference type="Pfam" id="PF00067">
    <property type="entry name" value="p450"/>
    <property type="match status" value="1"/>
</dbReference>
<keyword evidence="4 7" id="KW-0560">Oxidoreductase</keyword>
<keyword evidence="6 7" id="KW-0503">Monooxygenase</keyword>
<dbReference type="AlphaFoldDB" id="E3FM63"/>
<accession>E3FM63</accession>
<dbReference type="GO" id="GO:0016705">
    <property type="term" value="F:oxidoreductase activity, acting on paired donors, with incorporation or reduction of molecular oxygen"/>
    <property type="evidence" value="ECO:0007669"/>
    <property type="project" value="InterPro"/>
</dbReference>
<name>E3FM63_STIAD</name>
<dbReference type="HOGENOM" id="CLU_033716_1_1_7"/>
<proteinExistence type="inferred from homology"/>
<dbReference type="EC" id="1.14.-.-" evidence="8"/>
<dbReference type="PROSITE" id="PS00086">
    <property type="entry name" value="CYTOCHROME_P450"/>
    <property type="match status" value="1"/>
</dbReference>
<keyword evidence="5 7" id="KW-0408">Iron</keyword>
<organism evidence="8 9">
    <name type="scientific">Stigmatella aurantiaca (strain DW4/3-1)</name>
    <dbReference type="NCBI Taxonomy" id="378806"/>
    <lineage>
        <taxon>Bacteria</taxon>
        <taxon>Pseudomonadati</taxon>
        <taxon>Myxococcota</taxon>
        <taxon>Myxococcia</taxon>
        <taxon>Myxococcales</taxon>
        <taxon>Cystobacterineae</taxon>
        <taxon>Archangiaceae</taxon>
        <taxon>Stigmatella</taxon>
    </lineage>
</organism>
<dbReference type="InterPro" id="IPR001128">
    <property type="entry name" value="Cyt_P450"/>
</dbReference>
<dbReference type="FunFam" id="1.10.630.10:FF:000018">
    <property type="entry name" value="Cytochrome P450 monooxygenase"/>
    <property type="match status" value="1"/>
</dbReference>
<dbReference type="PANTHER" id="PTHR46696:SF1">
    <property type="entry name" value="CYTOCHROME P450 YJIB-RELATED"/>
    <property type="match status" value="1"/>
</dbReference>
<evidence type="ECO:0000256" key="5">
    <source>
        <dbReference type="ARBA" id="ARBA00023004"/>
    </source>
</evidence>
<sequence>MGREVKWVCEGSGGMAPTGLGTRYSCKARPEHARHHKREGFLTLARDKRYRCVTRVRSPLCRRMSTRNASRGDAQAIPGSPPHYPFGPVRALDLHPRYAELCREEPVSRVRMPFGGEAWLLTGYAEIKQFLADPRFSSLKATAPDTARVTPLPLRPGNLLTMDPPDHTRIRRVVAKAFTMRRVEQLRDRIRDVVDKQLDLLVAQGPPADLVASLAVPLPVVMISELFGIPYADREQFRRYADVFVATTAYDAVEIDRSRTALEQYFQELLEQRRSCPTDDLVSTLLEAMDTERLTPLETARTGIGILMAGHETSLSMISNSCFLLLSHRALYAQLVAEPLLLPTAVEELLRYIPLRSTGSFPRRATEDVELGGVLIRKGETVIFQRASADRDERVFTCPEKIDLTRRPNPHLGFGHGAHHCLGASLARCELSLAIEGLIRRFPNLRLAVPDGEVPWKPGLIARCPAHLEVTW</sequence>
<dbReference type="GO" id="GO:0020037">
    <property type="term" value="F:heme binding"/>
    <property type="evidence" value="ECO:0007669"/>
    <property type="project" value="InterPro"/>
</dbReference>
<dbReference type="STRING" id="378806.STAUR_0258"/>
<gene>
    <name evidence="8" type="ordered locus">STAUR_0258</name>
</gene>
<dbReference type="PANTHER" id="PTHR46696">
    <property type="entry name" value="P450, PUTATIVE (EUROFUNG)-RELATED"/>
    <property type="match status" value="1"/>
</dbReference>
<evidence type="ECO:0000256" key="6">
    <source>
        <dbReference type="ARBA" id="ARBA00023033"/>
    </source>
</evidence>
<dbReference type="GO" id="GO:0005506">
    <property type="term" value="F:iron ion binding"/>
    <property type="evidence" value="ECO:0007669"/>
    <property type="project" value="InterPro"/>
</dbReference>
<protein>
    <submittedName>
        <fullName evidence="8">Cytochrome P450, B class</fullName>
        <ecNumber evidence="8">1.14.-.-</ecNumber>
    </submittedName>
</protein>
<keyword evidence="2 7" id="KW-0349">Heme</keyword>
<dbReference type="InterPro" id="IPR002397">
    <property type="entry name" value="Cyt_P450_B"/>
</dbReference>
<dbReference type="eggNOG" id="COG2124">
    <property type="taxonomic scope" value="Bacteria"/>
</dbReference>
<dbReference type="CDD" id="cd11031">
    <property type="entry name" value="Cyp158A-like"/>
    <property type="match status" value="1"/>
</dbReference>
<dbReference type="EMBL" id="CP002271">
    <property type="protein sequence ID" value="ADO68067.1"/>
    <property type="molecule type" value="Genomic_DNA"/>
</dbReference>
<dbReference type="GO" id="GO:0004497">
    <property type="term" value="F:monooxygenase activity"/>
    <property type="evidence" value="ECO:0007669"/>
    <property type="project" value="UniProtKB-KW"/>
</dbReference>
<dbReference type="PRINTS" id="PR00385">
    <property type="entry name" value="P450"/>
</dbReference>
<dbReference type="Proteomes" id="UP000001351">
    <property type="component" value="Chromosome"/>
</dbReference>
<evidence type="ECO:0000256" key="4">
    <source>
        <dbReference type="ARBA" id="ARBA00023002"/>
    </source>
</evidence>
<keyword evidence="3 7" id="KW-0479">Metal-binding</keyword>
<dbReference type="InterPro" id="IPR017972">
    <property type="entry name" value="Cyt_P450_CS"/>
</dbReference>
<keyword evidence="9" id="KW-1185">Reference proteome</keyword>
<dbReference type="Gene3D" id="1.10.630.10">
    <property type="entry name" value="Cytochrome P450"/>
    <property type="match status" value="1"/>
</dbReference>
<reference evidence="8 9" key="1">
    <citation type="journal article" date="2011" name="Mol. Biol. Evol.">
        <title>Comparative genomic analysis of fruiting body formation in Myxococcales.</title>
        <authorList>
            <person name="Huntley S."/>
            <person name="Hamann N."/>
            <person name="Wegener-Feldbrugge S."/>
            <person name="Treuner-Lange A."/>
            <person name="Kube M."/>
            <person name="Reinhardt R."/>
            <person name="Klages S."/>
            <person name="Muller R."/>
            <person name="Ronning C.M."/>
            <person name="Nierman W.C."/>
            <person name="Sogaard-Andersen L."/>
        </authorList>
    </citation>
    <scope>NUCLEOTIDE SEQUENCE [LARGE SCALE GENOMIC DNA]</scope>
    <source>
        <strain evidence="8 9">DW4/3-1</strain>
    </source>
</reference>
<dbReference type="SUPFAM" id="SSF48264">
    <property type="entry name" value="Cytochrome P450"/>
    <property type="match status" value="1"/>
</dbReference>
<dbReference type="KEGG" id="sur:STAUR_0258"/>
<evidence type="ECO:0000256" key="3">
    <source>
        <dbReference type="ARBA" id="ARBA00022723"/>
    </source>
</evidence>
<evidence type="ECO:0000256" key="2">
    <source>
        <dbReference type="ARBA" id="ARBA00022617"/>
    </source>
</evidence>
<dbReference type="PRINTS" id="PR00359">
    <property type="entry name" value="BP450"/>
</dbReference>
<evidence type="ECO:0000256" key="1">
    <source>
        <dbReference type="ARBA" id="ARBA00010617"/>
    </source>
</evidence>
<evidence type="ECO:0000313" key="8">
    <source>
        <dbReference type="EMBL" id="ADO68067.1"/>
    </source>
</evidence>